<dbReference type="Proteomes" id="UP000291072">
    <property type="component" value="Unassembled WGS sequence"/>
</dbReference>
<protein>
    <recommendedName>
        <fullName evidence="4">Asp23/Gls24 family envelope stress response protein</fullName>
    </recommendedName>
</protein>
<evidence type="ECO:0000313" key="3">
    <source>
        <dbReference type="Proteomes" id="UP000291072"/>
    </source>
</evidence>
<organism evidence="2 3">
    <name type="scientific">Mycoplasma todarodis</name>
    <dbReference type="NCBI Taxonomy" id="1937191"/>
    <lineage>
        <taxon>Bacteria</taxon>
        <taxon>Bacillati</taxon>
        <taxon>Mycoplasmatota</taxon>
        <taxon>Mollicutes</taxon>
        <taxon>Mycoplasmataceae</taxon>
        <taxon>Mycoplasma</taxon>
    </lineage>
</organism>
<dbReference type="AlphaFoldDB" id="A0A4R0XQJ0"/>
<keyword evidence="3" id="KW-1185">Reference proteome</keyword>
<sequence length="104" mass="11473">MTEEQINELREGIVNSISTVPGLVGLVNKESQAQTLRVLTETNYGKGIDIIPTSKGVEIKIFIIASLNVRTEIVARELSSAVESYFKANNHKISKINIYIKGVK</sequence>
<evidence type="ECO:0000313" key="2">
    <source>
        <dbReference type="EMBL" id="TCG10610.1"/>
    </source>
</evidence>
<dbReference type="OrthoDB" id="399145at2"/>
<proteinExistence type="inferred from homology"/>
<name>A0A4R0XQJ0_9MOLU</name>
<dbReference type="Pfam" id="PF03780">
    <property type="entry name" value="Asp23"/>
    <property type="match status" value="1"/>
</dbReference>
<accession>A0A4R0XQJ0</accession>
<comment type="similarity">
    <text evidence="1">Belongs to the asp23 family.</text>
</comment>
<gene>
    <name evidence="2" type="ORF">C4B25_03445</name>
</gene>
<dbReference type="RefSeq" id="WP_131613651.1">
    <property type="nucleotide sequence ID" value="NZ_PSZP01000030.1"/>
</dbReference>
<comment type="caution">
    <text evidence="2">The sequence shown here is derived from an EMBL/GenBank/DDBJ whole genome shotgun (WGS) entry which is preliminary data.</text>
</comment>
<dbReference type="EMBL" id="PSZP01000030">
    <property type="protein sequence ID" value="TCG10610.1"/>
    <property type="molecule type" value="Genomic_DNA"/>
</dbReference>
<evidence type="ECO:0008006" key="4">
    <source>
        <dbReference type="Google" id="ProtNLM"/>
    </source>
</evidence>
<evidence type="ECO:0000256" key="1">
    <source>
        <dbReference type="ARBA" id="ARBA00005721"/>
    </source>
</evidence>
<dbReference type="InterPro" id="IPR005531">
    <property type="entry name" value="Asp23"/>
</dbReference>
<reference evidence="2 3" key="1">
    <citation type="submission" date="2018-02" db="EMBL/GenBank/DDBJ databases">
        <title>Mycoplasma marinum and Mycoplasma todarodis sp. nov., moderately halophilic and psychrotolerant mycoplasmas isolated from cephalopods.</title>
        <authorList>
            <person name="Viver T."/>
        </authorList>
    </citation>
    <scope>NUCLEOTIDE SEQUENCE [LARGE SCALE GENOMIC DNA]</scope>
    <source>
        <strain evidence="2 3">5H</strain>
    </source>
</reference>